<dbReference type="EC" id="1.13.11.58" evidence="1"/>
<protein>
    <submittedName>
        <fullName evidence="1">Lipoxygenase protein</fullName>
        <ecNumber evidence="1">1.13.11.58</ecNumber>
    </submittedName>
</protein>
<organism evidence="1 2">
    <name type="scientific">Dioscorea alata</name>
    <name type="common">Purple yam</name>
    <dbReference type="NCBI Taxonomy" id="55571"/>
    <lineage>
        <taxon>Eukaryota</taxon>
        <taxon>Viridiplantae</taxon>
        <taxon>Streptophyta</taxon>
        <taxon>Embryophyta</taxon>
        <taxon>Tracheophyta</taxon>
        <taxon>Spermatophyta</taxon>
        <taxon>Magnoliopsida</taxon>
        <taxon>Liliopsida</taxon>
        <taxon>Dioscoreales</taxon>
        <taxon>Dioscoreaceae</taxon>
        <taxon>Dioscorea</taxon>
    </lineage>
</organism>
<evidence type="ECO:0000313" key="2">
    <source>
        <dbReference type="Proteomes" id="UP000827976"/>
    </source>
</evidence>
<accession>A0ACB7UY71</accession>
<proteinExistence type="predicted"/>
<keyword evidence="2" id="KW-1185">Reference proteome</keyword>
<dbReference type="Proteomes" id="UP000827976">
    <property type="component" value="Chromosome 13"/>
</dbReference>
<reference evidence="2" key="1">
    <citation type="journal article" date="2022" name="Nat. Commun.">
        <title>Chromosome evolution and the genetic basis of agronomically important traits in greater yam.</title>
        <authorList>
            <person name="Bredeson J.V."/>
            <person name="Lyons J.B."/>
            <person name="Oniyinde I.O."/>
            <person name="Okereke N.R."/>
            <person name="Kolade O."/>
            <person name="Nnabue I."/>
            <person name="Nwadili C.O."/>
            <person name="Hribova E."/>
            <person name="Parker M."/>
            <person name="Nwogha J."/>
            <person name="Shu S."/>
            <person name="Carlson J."/>
            <person name="Kariba R."/>
            <person name="Muthemba S."/>
            <person name="Knop K."/>
            <person name="Barton G.J."/>
            <person name="Sherwood A.V."/>
            <person name="Lopez-Montes A."/>
            <person name="Asiedu R."/>
            <person name="Jamnadass R."/>
            <person name="Muchugi A."/>
            <person name="Goodstein D."/>
            <person name="Egesi C.N."/>
            <person name="Featherston J."/>
            <person name="Asfaw A."/>
            <person name="Simpson G.G."/>
            <person name="Dolezel J."/>
            <person name="Hendre P.S."/>
            <person name="Van Deynze A."/>
            <person name="Kumar P.L."/>
            <person name="Obidiegwu J.E."/>
            <person name="Bhattacharjee R."/>
            <person name="Rokhsar D.S."/>
        </authorList>
    </citation>
    <scope>NUCLEOTIDE SEQUENCE [LARGE SCALE GENOMIC DNA]</scope>
    <source>
        <strain evidence="2">cv. TDa95/00328</strain>
    </source>
</reference>
<sequence>MLMPHVNKINSIVGTKIYATSTLLFLQDDGTLKPLAIELSLPESSIKVHTPAQNGIEGAIWQLAKAYVLVNDSGDHEIISHWYLYFTFIPFVIATNRQLLYPHYHDTMNINALAHQSLIIAGGVLESTSFAGKYTMEMSAVVYKSWNFMEQSLPADLIKRGVAVEDPSSPNNVQLLIKDYPYASAIHTWVTEFCKIYYPDDATLQGDVQVQAWWKEVHEIGHALHASINFSQYPYASYLQNRSTISHRFMPEPDKVFLKTITSVLQTLEGISVLEILSKHTSDEVYLGQRDTEERFGKRLEEIRNEIVARNEDPNLKNRNGPVKMPYSLLYPTSGPGLTTKGVPNINSI</sequence>
<evidence type="ECO:0000313" key="1">
    <source>
        <dbReference type="EMBL" id="KAH7665661.1"/>
    </source>
</evidence>
<gene>
    <name evidence="1" type="ORF">IHE45_13G047100</name>
</gene>
<keyword evidence="1" id="KW-0560">Oxidoreductase</keyword>
<name>A0ACB7UY71_DIOAL</name>
<dbReference type="EMBL" id="CM037023">
    <property type="protein sequence ID" value="KAH7665661.1"/>
    <property type="molecule type" value="Genomic_DNA"/>
</dbReference>
<comment type="caution">
    <text evidence="1">The sequence shown here is derived from an EMBL/GenBank/DDBJ whole genome shotgun (WGS) entry which is preliminary data.</text>
</comment>